<keyword evidence="1" id="KW-1133">Transmembrane helix</keyword>
<dbReference type="HOGENOM" id="CLU_1928515_0_0_1"/>
<keyword evidence="1" id="KW-0472">Membrane</keyword>
<organism evidence="2 3">
    <name type="scientific">Pseudocercospora fijiensis (strain CIRAD86)</name>
    <name type="common">Black leaf streak disease fungus</name>
    <name type="synonym">Mycosphaerella fijiensis</name>
    <dbReference type="NCBI Taxonomy" id="383855"/>
    <lineage>
        <taxon>Eukaryota</taxon>
        <taxon>Fungi</taxon>
        <taxon>Dikarya</taxon>
        <taxon>Ascomycota</taxon>
        <taxon>Pezizomycotina</taxon>
        <taxon>Dothideomycetes</taxon>
        <taxon>Dothideomycetidae</taxon>
        <taxon>Mycosphaerellales</taxon>
        <taxon>Mycosphaerellaceae</taxon>
        <taxon>Pseudocercospora</taxon>
    </lineage>
</organism>
<evidence type="ECO:0000313" key="3">
    <source>
        <dbReference type="Proteomes" id="UP000016932"/>
    </source>
</evidence>
<accession>M2ZNF1</accession>
<keyword evidence="1" id="KW-0812">Transmembrane</keyword>
<evidence type="ECO:0000256" key="1">
    <source>
        <dbReference type="SAM" id="Phobius"/>
    </source>
</evidence>
<proteinExistence type="predicted"/>
<dbReference type="VEuPathDB" id="FungiDB:MYCFIDRAFT_177554"/>
<dbReference type="GeneID" id="19333783"/>
<protein>
    <submittedName>
        <fullName evidence="2">Uncharacterized protein</fullName>
    </submittedName>
</protein>
<dbReference type="RefSeq" id="XP_007929510.1">
    <property type="nucleotide sequence ID" value="XM_007931319.1"/>
</dbReference>
<evidence type="ECO:0000313" key="2">
    <source>
        <dbReference type="EMBL" id="EME80624.1"/>
    </source>
</evidence>
<dbReference type="AlphaFoldDB" id="M2ZNF1"/>
<name>M2ZNF1_PSEFD</name>
<dbReference type="Proteomes" id="UP000016932">
    <property type="component" value="Unassembled WGS sequence"/>
</dbReference>
<dbReference type="EMBL" id="KB446561">
    <property type="protein sequence ID" value="EME80624.1"/>
    <property type="molecule type" value="Genomic_DNA"/>
</dbReference>
<dbReference type="KEGG" id="pfj:MYCFIDRAFT_177554"/>
<gene>
    <name evidence="2" type="ORF">MYCFIDRAFT_177554</name>
</gene>
<feature type="transmembrane region" description="Helical" evidence="1">
    <location>
        <begin position="55"/>
        <end position="78"/>
    </location>
</feature>
<reference evidence="2 3" key="1">
    <citation type="journal article" date="2012" name="PLoS Pathog.">
        <title>Diverse lifestyles and strategies of plant pathogenesis encoded in the genomes of eighteen Dothideomycetes fungi.</title>
        <authorList>
            <person name="Ohm R.A."/>
            <person name="Feau N."/>
            <person name="Henrissat B."/>
            <person name="Schoch C.L."/>
            <person name="Horwitz B.A."/>
            <person name="Barry K.W."/>
            <person name="Condon B.J."/>
            <person name="Copeland A.C."/>
            <person name="Dhillon B."/>
            <person name="Glaser F."/>
            <person name="Hesse C.N."/>
            <person name="Kosti I."/>
            <person name="LaButti K."/>
            <person name="Lindquist E.A."/>
            <person name="Lucas S."/>
            <person name="Salamov A.A."/>
            <person name="Bradshaw R.E."/>
            <person name="Ciuffetti L."/>
            <person name="Hamelin R.C."/>
            <person name="Kema G.H.J."/>
            <person name="Lawrence C."/>
            <person name="Scott J.A."/>
            <person name="Spatafora J.W."/>
            <person name="Turgeon B.G."/>
            <person name="de Wit P.J.G.M."/>
            <person name="Zhong S."/>
            <person name="Goodwin S.B."/>
            <person name="Grigoriev I.V."/>
        </authorList>
    </citation>
    <scope>NUCLEOTIDE SEQUENCE [LARGE SCALE GENOMIC DNA]</scope>
    <source>
        <strain evidence="2 3">CIRAD86</strain>
    </source>
</reference>
<sequence>MVRLRLFLHLADFPHTPSMALFPNTNETRTGHSRCSAPSKPSCIMLRLSIQSHKALAAAIVSFPILPLLTPFLMFPLIPIRRSFQSFRFLPLITPPMLSFRVCAGTHQSLPPSSSYLKSQQISIPVCFGVY</sequence>
<keyword evidence="3" id="KW-1185">Reference proteome</keyword>